<organism evidence="8 9">
    <name type="scientific">Veillonella magna</name>
    <dbReference type="NCBI Taxonomy" id="464322"/>
    <lineage>
        <taxon>Bacteria</taxon>
        <taxon>Bacillati</taxon>
        <taxon>Bacillota</taxon>
        <taxon>Negativicutes</taxon>
        <taxon>Veillonellales</taxon>
        <taxon>Veillonellaceae</taxon>
        <taxon>Veillonella</taxon>
    </lineage>
</organism>
<dbReference type="InterPro" id="IPR050090">
    <property type="entry name" value="Tyrosine_recombinase_XerCD"/>
</dbReference>
<dbReference type="RefSeq" id="WP_205087164.1">
    <property type="nucleotide sequence ID" value="NZ_JACJLA010000001.1"/>
</dbReference>
<evidence type="ECO:0000256" key="5">
    <source>
        <dbReference type="PROSITE-ProRule" id="PRU01248"/>
    </source>
</evidence>
<proteinExistence type="inferred from homology"/>
<dbReference type="InterPro" id="IPR028259">
    <property type="entry name" value="AP2-like_int_N"/>
</dbReference>
<comment type="similarity">
    <text evidence="1">Belongs to the 'phage' integrase family.</text>
</comment>
<keyword evidence="9" id="KW-1185">Reference proteome</keyword>
<dbReference type="InterPro" id="IPR044068">
    <property type="entry name" value="CB"/>
</dbReference>
<evidence type="ECO:0000256" key="4">
    <source>
        <dbReference type="ARBA" id="ARBA00023172"/>
    </source>
</evidence>
<dbReference type="InterPro" id="IPR011010">
    <property type="entry name" value="DNA_brk_join_enz"/>
</dbReference>
<dbReference type="InterPro" id="IPR002104">
    <property type="entry name" value="Integrase_catalytic"/>
</dbReference>
<dbReference type="Pfam" id="PF14657">
    <property type="entry name" value="Arm-DNA-bind_4"/>
    <property type="match status" value="1"/>
</dbReference>
<evidence type="ECO:0000256" key="2">
    <source>
        <dbReference type="ARBA" id="ARBA00022908"/>
    </source>
</evidence>
<dbReference type="PANTHER" id="PTHR30349">
    <property type="entry name" value="PHAGE INTEGRASE-RELATED"/>
    <property type="match status" value="1"/>
</dbReference>
<comment type="caution">
    <text evidence="8">The sequence shown here is derived from an EMBL/GenBank/DDBJ whole genome shotgun (WGS) entry which is preliminary data.</text>
</comment>
<keyword evidence="2" id="KW-0229">DNA integration</keyword>
<protein>
    <submittedName>
        <fullName evidence="8">Site-specific integrase</fullName>
    </submittedName>
</protein>
<dbReference type="CDD" id="cd01189">
    <property type="entry name" value="INT_ICEBs1_C_like"/>
    <property type="match status" value="1"/>
</dbReference>
<keyword evidence="3 5" id="KW-0238">DNA-binding</keyword>
<feature type="domain" description="Core-binding (CB)" evidence="7">
    <location>
        <begin position="53"/>
        <end position="137"/>
    </location>
</feature>
<dbReference type="Gene3D" id="1.10.150.130">
    <property type="match status" value="1"/>
</dbReference>
<feature type="domain" description="Tyr recombinase" evidence="6">
    <location>
        <begin position="162"/>
        <end position="349"/>
    </location>
</feature>
<dbReference type="Gene3D" id="1.10.443.10">
    <property type="entry name" value="Intergrase catalytic core"/>
    <property type="match status" value="1"/>
</dbReference>
<evidence type="ECO:0000259" key="6">
    <source>
        <dbReference type="PROSITE" id="PS51898"/>
    </source>
</evidence>
<evidence type="ECO:0000259" key="7">
    <source>
        <dbReference type="PROSITE" id="PS51900"/>
    </source>
</evidence>
<evidence type="ECO:0000313" key="8">
    <source>
        <dbReference type="EMBL" id="MBM6911845.1"/>
    </source>
</evidence>
<evidence type="ECO:0000256" key="3">
    <source>
        <dbReference type="ARBA" id="ARBA00023125"/>
    </source>
</evidence>
<dbReference type="Proteomes" id="UP000707138">
    <property type="component" value="Unassembled WGS sequence"/>
</dbReference>
<evidence type="ECO:0000313" key="9">
    <source>
        <dbReference type="Proteomes" id="UP000707138"/>
    </source>
</evidence>
<name>A0ABS2GEQ4_9FIRM</name>
<dbReference type="InterPro" id="IPR004107">
    <property type="entry name" value="Integrase_SAM-like_N"/>
</dbReference>
<dbReference type="InterPro" id="IPR013762">
    <property type="entry name" value="Integrase-like_cat_sf"/>
</dbReference>
<evidence type="ECO:0000256" key="1">
    <source>
        <dbReference type="ARBA" id="ARBA00008857"/>
    </source>
</evidence>
<dbReference type="InterPro" id="IPR010998">
    <property type="entry name" value="Integrase_recombinase_N"/>
</dbReference>
<dbReference type="PROSITE" id="PS51898">
    <property type="entry name" value="TYR_RECOMBINASE"/>
    <property type="match status" value="1"/>
</dbReference>
<keyword evidence="4" id="KW-0233">DNA recombination</keyword>
<dbReference type="PANTHER" id="PTHR30349:SF64">
    <property type="entry name" value="PROPHAGE INTEGRASE INTD-RELATED"/>
    <property type="match status" value="1"/>
</dbReference>
<reference evidence="8 9" key="1">
    <citation type="journal article" date="2021" name="Sci. Rep.">
        <title>The distribution of antibiotic resistance genes in chicken gut microbiota commensals.</title>
        <authorList>
            <person name="Juricova H."/>
            <person name="Matiasovicova J."/>
            <person name="Kubasova T."/>
            <person name="Cejkova D."/>
            <person name="Rychlik I."/>
        </authorList>
    </citation>
    <scope>NUCLEOTIDE SEQUENCE [LARGE SCALE GENOMIC DNA]</scope>
    <source>
        <strain evidence="8 9">An537</strain>
    </source>
</reference>
<dbReference type="Pfam" id="PF00589">
    <property type="entry name" value="Phage_integrase"/>
    <property type="match status" value="1"/>
</dbReference>
<dbReference type="SUPFAM" id="SSF56349">
    <property type="entry name" value="DNA breaking-rejoining enzymes"/>
    <property type="match status" value="1"/>
</dbReference>
<dbReference type="Pfam" id="PF14659">
    <property type="entry name" value="Phage_int_SAM_3"/>
    <property type="match status" value="1"/>
</dbReference>
<sequence>MSITKDQRNGKWMATVFYTDISGVRCRRRKTGFPTKREAKAWEEGFNKKNTAYSEMTIEDVWEEYKRLIFPDLSKNSIQSKEIIYRTIIAPYFSKRKLKDIEAKDIREWHLILRKKYKVTTLKTFHNNFSALFTFACKFYKFTSNPLKACGVPKKEKADDIESTAFWTLDDYNVAMEYENEITNSRDKAKLLMIKILFWTGLRIGELMALTLNDILTDKKAVRINKTWLVAEKEFARPKTESSNRIVSLPDCVWSPLTEYLEHLYKFRPSDRIFLESYLSVRRFLKKICKETGVPVINPHGLRHSHASLLIRNGISPVVIKDRLGHATIDMTLNVYSHIYSSDRDEIADKLNELNELSK</sequence>
<dbReference type="EMBL" id="JACJLA010000001">
    <property type="protein sequence ID" value="MBM6911845.1"/>
    <property type="molecule type" value="Genomic_DNA"/>
</dbReference>
<gene>
    <name evidence="8" type="ORF">H6A01_00705</name>
</gene>
<dbReference type="PROSITE" id="PS51900">
    <property type="entry name" value="CB"/>
    <property type="match status" value="1"/>
</dbReference>
<accession>A0ABS2GEQ4</accession>